<dbReference type="InterPro" id="IPR000073">
    <property type="entry name" value="AB_hydrolase_1"/>
</dbReference>
<evidence type="ECO:0000313" key="3">
    <source>
        <dbReference type="EMBL" id="QRG07981.1"/>
    </source>
</evidence>
<name>A0A974PR39_9HYPH</name>
<dbReference type="PANTHER" id="PTHR43798:SF33">
    <property type="entry name" value="HYDROLASE, PUTATIVE (AFU_ORTHOLOGUE AFUA_2G14860)-RELATED"/>
    <property type="match status" value="1"/>
</dbReference>
<organism evidence="3 4">
    <name type="scientific">Xanthobacter dioxanivorans</name>
    <dbReference type="NCBI Taxonomy" id="2528964"/>
    <lineage>
        <taxon>Bacteria</taxon>
        <taxon>Pseudomonadati</taxon>
        <taxon>Pseudomonadota</taxon>
        <taxon>Alphaproteobacteria</taxon>
        <taxon>Hyphomicrobiales</taxon>
        <taxon>Xanthobacteraceae</taxon>
        <taxon>Xanthobacter</taxon>
    </lineage>
</organism>
<evidence type="ECO:0000313" key="4">
    <source>
        <dbReference type="Proteomes" id="UP000596427"/>
    </source>
</evidence>
<dbReference type="RefSeq" id="WP_203194895.1">
    <property type="nucleotide sequence ID" value="NZ_CP063362.1"/>
</dbReference>
<dbReference type="Pfam" id="PF00561">
    <property type="entry name" value="Abhydrolase_1"/>
    <property type="match status" value="1"/>
</dbReference>
<dbReference type="Gene3D" id="3.40.50.1820">
    <property type="entry name" value="alpha/beta hydrolase"/>
    <property type="match status" value="1"/>
</dbReference>
<evidence type="ECO:0000259" key="2">
    <source>
        <dbReference type="Pfam" id="PF00561"/>
    </source>
</evidence>
<dbReference type="InterPro" id="IPR050266">
    <property type="entry name" value="AB_hydrolase_sf"/>
</dbReference>
<dbReference type="GO" id="GO:0016020">
    <property type="term" value="C:membrane"/>
    <property type="evidence" value="ECO:0007669"/>
    <property type="project" value="TreeGrafter"/>
</dbReference>
<proteinExistence type="predicted"/>
<reference evidence="3 4" key="1">
    <citation type="submission" date="2020-10" db="EMBL/GenBank/DDBJ databases">
        <title>Degradation of 1,4-Dioxane by Xanthobacter sp. YN2, via a Novel Group-2 Soluble Di-Iron Monooxygenase.</title>
        <authorList>
            <person name="Ma F."/>
            <person name="Wang Y."/>
            <person name="Yang J."/>
            <person name="Guo H."/>
            <person name="Su D."/>
            <person name="Yu L."/>
        </authorList>
    </citation>
    <scope>NUCLEOTIDE SEQUENCE [LARGE SCALE GENOMIC DNA]</scope>
    <source>
        <strain evidence="3 4">YN2</strain>
    </source>
</reference>
<dbReference type="KEGG" id="xdi:EZH22_06410"/>
<dbReference type="PANTHER" id="PTHR43798">
    <property type="entry name" value="MONOACYLGLYCEROL LIPASE"/>
    <property type="match status" value="1"/>
</dbReference>
<evidence type="ECO:0000256" key="1">
    <source>
        <dbReference type="SAM" id="Phobius"/>
    </source>
</evidence>
<accession>A0A974PR39</accession>
<keyword evidence="4" id="KW-1185">Reference proteome</keyword>
<keyword evidence="3" id="KW-0378">Hydrolase</keyword>
<protein>
    <submittedName>
        <fullName evidence="3">Alpha/beta fold hydrolase</fullName>
    </submittedName>
</protein>
<keyword evidence="1" id="KW-1133">Transmembrane helix</keyword>
<keyword evidence="1" id="KW-0472">Membrane</keyword>
<dbReference type="GO" id="GO:0016787">
    <property type="term" value="F:hydrolase activity"/>
    <property type="evidence" value="ECO:0007669"/>
    <property type="project" value="UniProtKB-KW"/>
</dbReference>
<gene>
    <name evidence="3" type="ORF">EZH22_06410</name>
</gene>
<dbReference type="EMBL" id="CP063362">
    <property type="protein sequence ID" value="QRG07981.1"/>
    <property type="molecule type" value="Genomic_DNA"/>
</dbReference>
<dbReference type="InterPro" id="IPR029058">
    <property type="entry name" value="AB_hydrolase_fold"/>
</dbReference>
<keyword evidence="1" id="KW-0812">Transmembrane</keyword>
<feature type="transmembrane region" description="Helical" evidence="1">
    <location>
        <begin position="6"/>
        <end position="24"/>
    </location>
</feature>
<dbReference type="AlphaFoldDB" id="A0A974PR39"/>
<sequence>MGSTGVFLVLVLGLAALVAVAVIIRRFRAAHARALETVASGSQVAHLSCGPVEYADVGEGPVLLSIHGAGGGFDHGLSFAADLMGDGFRVIAPSRFGYLRTGVPDTADAPDGGVAAQADAHAALLDHLGLGPVLVMGLSAGARSAAALAVRHPHKVRALVLLVPALDAPHSPVAVDPTGGSRMVFAVVQAGGDFFWWMIKALGPAMLIRFVGVRPALLDQAGEGERARVMGIAASVAPVSVRAAGIRLDSACPPPMLPLERITVPTLIVSARDDLFNTLPAAEVAAARIPGARLVVYDTGGHLLVGRAGETRAIVRAFLAEAGL</sequence>
<feature type="domain" description="AB hydrolase-1" evidence="2">
    <location>
        <begin position="61"/>
        <end position="304"/>
    </location>
</feature>
<dbReference type="SUPFAM" id="SSF53474">
    <property type="entry name" value="alpha/beta-Hydrolases"/>
    <property type="match status" value="1"/>
</dbReference>
<dbReference type="PRINTS" id="PR00111">
    <property type="entry name" value="ABHYDROLASE"/>
</dbReference>
<dbReference type="Proteomes" id="UP000596427">
    <property type="component" value="Chromosome"/>
</dbReference>